<evidence type="ECO:0000259" key="19">
    <source>
        <dbReference type="Pfam" id="PF00288"/>
    </source>
</evidence>
<name>W1PIW8_AMBTC</name>
<dbReference type="OMA" id="LMDFNHG"/>
<evidence type="ECO:0000256" key="13">
    <source>
        <dbReference type="ARBA" id="ARBA00023011"/>
    </source>
</evidence>
<dbReference type="Gene3D" id="3.30.230.10">
    <property type="match status" value="1"/>
</dbReference>
<dbReference type="NCBIfam" id="TIGR00549">
    <property type="entry name" value="mevalon_kin"/>
    <property type="match status" value="1"/>
</dbReference>
<dbReference type="InterPro" id="IPR020568">
    <property type="entry name" value="Ribosomal_Su5_D2-typ_SF"/>
</dbReference>
<evidence type="ECO:0000256" key="9">
    <source>
        <dbReference type="ARBA" id="ARBA00022777"/>
    </source>
</evidence>
<sequence length="386" mass="40857">MEIRARAPGKIILCGEHAVVHGCAAVAASIDLCTQVLLQSSQDGDVGLLQLELKDLNLQFSWSISRIQDFLPSETLPLSSSVECCSSDMMERLIALVAEHNIPEANIGLAVGVSAFLWLYISIAGFKTAKAIVTSNLPMGSGLGSSASFCVALSASLLALSGTISSASDQDGNLVLGERERELVNRWAFEGERIIHGRPSGIDNSVSTFGNMIMFKSGELTRIKAGLPLKMLITNTKVGRNTKALVAGVAERAGRHPEAMSSVFKAIDAISMELSTIIQSGASDDLSIIEKEEKLQELMEMNMGLLQSMGVSHASIEMVLQTTLKYKLTSKLTGAGGGGCVLTLLPSLLPSNVVEKVIAVLESHGFQCFIAAIGGGGVEVCVNHRL</sequence>
<keyword evidence="6 18" id="KW-0808">Transferase</keyword>
<gene>
    <name evidence="21" type="ORF">AMTR_s00013p00181250</name>
</gene>
<comment type="subcellular location">
    <subcellularLocation>
        <location evidence="1 18">Cytoplasm</location>
    </subcellularLocation>
</comment>
<dbReference type="GO" id="GO:0016126">
    <property type="term" value="P:sterol biosynthetic process"/>
    <property type="evidence" value="ECO:0007669"/>
    <property type="project" value="UniProtKB-KW"/>
</dbReference>
<dbReference type="Proteomes" id="UP000017836">
    <property type="component" value="Unassembled WGS sequence"/>
</dbReference>
<evidence type="ECO:0000256" key="7">
    <source>
        <dbReference type="ARBA" id="ARBA00022723"/>
    </source>
</evidence>
<keyword evidence="5 18" id="KW-0444">Lipid biosynthesis</keyword>
<evidence type="ECO:0000313" key="21">
    <source>
        <dbReference type="EMBL" id="ERN09932.1"/>
    </source>
</evidence>
<dbReference type="SUPFAM" id="SSF55060">
    <property type="entry name" value="GHMP Kinase, C-terminal domain"/>
    <property type="match status" value="1"/>
</dbReference>
<keyword evidence="10 18" id="KW-0067">ATP-binding</keyword>
<keyword evidence="22" id="KW-1185">Reference proteome</keyword>
<evidence type="ECO:0000256" key="2">
    <source>
        <dbReference type="ARBA" id="ARBA00006495"/>
    </source>
</evidence>
<dbReference type="GO" id="GO:0005524">
    <property type="term" value="F:ATP binding"/>
    <property type="evidence" value="ECO:0007669"/>
    <property type="project" value="UniProtKB-KW"/>
</dbReference>
<dbReference type="Gramene" id="ERN09932">
    <property type="protein sequence ID" value="ERN09932"/>
    <property type="gene ID" value="AMTR_s00013p00181250"/>
</dbReference>
<evidence type="ECO:0000256" key="8">
    <source>
        <dbReference type="ARBA" id="ARBA00022741"/>
    </source>
</evidence>
<dbReference type="GO" id="GO:0004496">
    <property type="term" value="F:mevalonate kinase activity"/>
    <property type="evidence" value="ECO:0000318"/>
    <property type="project" value="GO_Central"/>
</dbReference>
<keyword evidence="15 18" id="KW-1207">Sterol metabolism</keyword>
<evidence type="ECO:0000256" key="4">
    <source>
        <dbReference type="ARBA" id="ARBA00022490"/>
    </source>
</evidence>
<dbReference type="HOGENOM" id="CLU_017814_0_1_1"/>
<dbReference type="eggNOG" id="KOG1511">
    <property type="taxonomic scope" value="Eukaryota"/>
</dbReference>
<evidence type="ECO:0000256" key="1">
    <source>
        <dbReference type="ARBA" id="ARBA00004496"/>
    </source>
</evidence>
<dbReference type="Gene3D" id="3.30.70.890">
    <property type="entry name" value="GHMP kinase, C-terminal domain"/>
    <property type="match status" value="1"/>
</dbReference>
<dbReference type="EC" id="2.7.1.36" evidence="3 18"/>
<evidence type="ECO:0000256" key="16">
    <source>
        <dbReference type="ARBA" id="ARBA00023221"/>
    </source>
</evidence>
<evidence type="ECO:0000259" key="20">
    <source>
        <dbReference type="Pfam" id="PF08544"/>
    </source>
</evidence>
<dbReference type="FunFam" id="3.30.230.10:FF:000027">
    <property type="entry name" value="Mevalonate kinase"/>
    <property type="match status" value="1"/>
</dbReference>
<dbReference type="GO" id="GO:0046872">
    <property type="term" value="F:metal ion binding"/>
    <property type="evidence" value="ECO:0007669"/>
    <property type="project" value="UniProtKB-KW"/>
</dbReference>
<keyword evidence="12 18" id="KW-0752">Steroid biosynthesis</keyword>
<dbReference type="STRING" id="13333.W1PIW8"/>
<dbReference type="FunFam" id="3.30.70.890:FF:000003">
    <property type="entry name" value="Mevalonate kinase"/>
    <property type="match status" value="1"/>
</dbReference>
<comment type="similarity">
    <text evidence="2 18">Belongs to the GHMP kinase family. Mevalonate kinase subfamily.</text>
</comment>
<keyword evidence="7" id="KW-0479">Metal-binding</keyword>
<dbReference type="InterPro" id="IPR006205">
    <property type="entry name" value="Mev_gal_kin"/>
</dbReference>
<evidence type="ECO:0000313" key="22">
    <source>
        <dbReference type="Proteomes" id="UP000017836"/>
    </source>
</evidence>
<evidence type="ECO:0000256" key="14">
    <source>
        <dbReference type="ARBA" id="ARBA00023098"/>
    </source>
</evidence>
<dbReference type="PANTHER" id="PTHR43290:SF2">
    <property type="entry name" value="MEVALONATE KINASE"/>
    <property type="match status" value="1"/>
</dbReference>
<evidence type="ECO:0000256" key="17">
    <source>
        <dbReference type="ARBA" id="ARBA00029438"/>
    </source>
</evidence>
<evidence type="ECO:0000256" key="11">
    <source>
        <dbReference type="ARBA" id="ARBA00022842"/>
    </source>
</evidence>
<protein>
    <recommendedName>
        <fullName evidence="3 18">Mevalonate kinase</fullName>
        <shortName evidence="18">MK</shortName>
        <ecNumber evidence="3 18">2.7.1.36</ecNumber>
    </recommendedName>
</protein>
<comment type="pathway">
    <text evidence="17 18">Isoprenoid biosynthesis; isopentenyl diphosphate biosynthesis via mevalonate pathway; isopentenyl diphosphate from (R)-mevalonate: step 1/3.</text>
</comment>
<organism evidence="21 22">
    <name type="scientific">Amborella trichopoda</name>
    <dbReference type="NCBI Taxonomy" id="13333"/>
    <lineage>
        <taxon>Eukaryota</taxon>
        <taxon>Viridiplantae</taxon>
        <taxon>Streptophyta</taxon>
        <taxon>Embryophyta</taxon>
        <taxon>Tracheophyta</taxon>
        <taxon>Spermatophyta</taxon>
        <taxon>Magnoliopsida</taxon>
        <taxon>Amborellales</taxon>
        <taxon>Amborellaceae</taxon>
        <taxon>Amborella</taxon>
    </lineage>
</organism>
<dbReference type="UniPathway" id="UPA00057">
    <property type="reaction ID" value="UER00098"/>
</dbReference>
<feature type="domain" description="GHMP kinase N-terminal" evidence="19">
    <location>
        <begin position="125"/>
        <end position="210"/>
    </location>
</feature>
<comment type="catalytic activity">
    <reaction evidence="18">
        <text>(R)-mevalonate + ATP = (R)-5-phosphomevalonate + ADP + H(+)</text>
        <dbReference type="Rhea" id="RHEA:17065"/>
        <dbReference type="ChEBI" id="CHEBI:15378"/>
        <dbReference type="ChEBI" id="CHEBI:30616"/>
        <dbReference type="ChEBI" id="CHEBI:36464"/>
        <dbReference type="ChEBI" id="CHEBI:58146"/>
        <dbReference type="ChEBI" id="CHEBI:456216"/>
        <dbReference type="EC" id="2.7.1.36"/>
    </reaction>
</comment>
<keyword evidence="16 18" id="KW-0753">Steroid metabolism</keyword>
<evidence type="ECO:0000256" key="18">
    <source>
        <dbReference type="RuleBase" id="RU363087"/>
    </source>
</evidence>
<dbReference type="Pfam" id="PF00288">
    <property type="entry name" value="GHMP_kinases_N"/>
    <property type="match status" value="1"/>
</dbReference>
<feature type="domain" description="GHMP kinase C-terminal" evidence="20">
    <location>
        <begin position="294"/>
        <end position="357"/>
    </location>
</feature>
<evidence type="ECO:0000256" key="10">
    <source>
        <dbReference type="ARBA" id="ARBA00022840"/>
    </source>
</evidence>
<evidence type="ECO:0000256" key="12">
    <source>
        <dbReference type="ARBA" id="ARBA00022955"/>
    </source>
</evidence>
<dbReference type="PRINTS" id="PR00959">
    <property type="entry name" value="MEVGALKINASE"/>
</dbReference>
<dbReference type="InterPro" id="IPR006204">
    <property type="entry name" value="GHMP_kinase_N_dom"/>
</dbReference>
<dbReference type="InterPro" id="IPR036554">
    <property type="entry name" value="GHMP_kinase_C_sf"/>
</dbReference>
<proteinExistence type="inferred from homology"/>
<keyword evidence="11" id="KW-0460">Magnesium</keyword>
<dbReference type="SUPFAM" id="SSF54211">
    <property type="entry name" value="Ribosomal protein S5 domain 2-like"/>
    <property type="match status" value="1"/>
</dbReference>
<dbReference type="InterPro" id="IPR006203">
    <property type="entry name" value="GHMP_knse_ATP-bd_CS"/>
</dbReference>
<dbReference type="EMBL" id="KI392979">
    <property type="protein sequence ID" value="ERN09932.1"/>
    <property type="molecule type" value="Genomic_DNA"/>
</dbReference>
<keyword evidence="9 18" id="KW-0418">Kinase</keyword>
<reference evidence="22" key="1">
    <citation type="journal article" date="2013" name="Science">
        <title>The Amborella genome and the evolution of flowering plants.</title>
        <authorList>
            <consortium name="Amborella Genome Project"/>
        </authorList>
    </citation>
    <scope>NUCLEOTIDE SEQUENCE [LARGE SCALE GENOMIC DNA]</scope>
</reference>
<keyword evidence="4 18" id="KW-0963">Cytoplasm</keyword>
<dbReference type="AlphaFoldDB" id="W1PIW8"/>
<evidence type="ECO:0000256" key="3">
    <source>
        <dbReference type="ARBA" id="ARBA00012103"/>
    </source>
</evidence>
<dbReference type="PROSITE" id="PS00627">
    <property type="entry name" value="GHMP_KINASES_ATP"/>
    <property type="match status" value="1"/>
</dbReference>
<dbReference type="GO" id="GO:0005829">
    <property type="term" value="C:cytosol"/>
    <property type="evidence" value="ECO:0000318"/>
    <property type="project" value="GO_Central"/>
</dbReference>
<dbReference type="GO" id="GO:0019287">
    <property type="term" value="P:isopentenyl diphosphate biosynthetic process, mevalonate pathway"/>
    <property type="evidence" value="ECO:0000318"/>
    <property type="project" value="GO_Central"/>
</dbReference>
<dbReference type="Pfam" id="PF08544">
    <property type="entry name" value="GHMP_kinases_C"/>
    <property type="match status" value="1"/>
</dbReference>
<evidence type="ECO:0000256" key="15">
    <source>
        <dbReference type="ARBA" id="ARBA00023166"/>
    </source>
</evidence>
<keyword evidence="13 18" id="KW-0756">Sterol biosynthesis</keyword>
<dbReference type="PANTHER" id="PTHR43290">
    <property type="entry name" value="MEVALONATE KINASE"/>
    <property type="match status" value="1"/>
</dbReference>
<keyword evidence="8 18" id="KW-0547">Nucleotide-binding</keyword>
<dbReference type="InterPro" id="IPR013750">
    <property type="entry name" value="GHMP_kinase_C_dom"/>
</dbReference>
<accession>W1PIW8</accession>
<keyword evidence="14 18" id="KW-0443">Lipid metabolism</keyword>
<dbReference type="InterPro" id="IPR014721">
    <property type="entry name" value="Ribsml_uS5_D2-typ_fold_subgr"/>
</dbReference>
<evidence type="ECO:0000256" key="5">
    <source>
        <dbReference type="ARBA" id="ARBA00022516"/>
    </source>
</evidence>
<evidence type="ECO:0000256" key="6">
    <source>
        <dbReference type="ARBA" id="ARBA00022679"/>
    </source>
</evidence>